<keyword evidence="3" id="KW-0808">Transferase</keyword>
<evidence type="ECO:0000256" key="1">
    <source>
        <dbReference type="ARBA" id="ARBA00006529"/>
    </source>
</evidence>
<evidence type="ECO:0000256" key="2">
    <source>
        <dbReference type="ARBA" id="ARBA00022527"/>
    </source>
</evidence>
<evidence type="ECO:0000313" key="8">
    <source>
        <dbReference type="EMBL" id="KAF2791064.1"/>
    </source>
</evidence>
<keyword evidence="6" id="KW-0067">ATP-binding</keyword>
<dbReference type="InterPro" id="IPR000719">
    <property type="entry name" value="Prot_kinase_dom"/>
</dbReference>
<dbReference type="InterPro" id="IPR011009">
    <property type="entry name" value="Kinase-like_dom_sf"/>
</dbReference>
<evidence type="ECO:0000313" key="9">
    <source>
        <dbReference type="Proteomes" id="UP000799757"/>
    </source>
</evidence>
<keyword evidence="5 8" id="KW-0418">Kinase</keyword>
<dbReference type="SMART" id="SM00220">
    <property type="entry name" value="S_TKc"/>
    <property type="match status" value="1"/>
</dbReference>
<keyword evidence="9" id="KW-1185">Reference proteome</keyword>
<evidence type="ECO:0000259" key="7">
    <source>
        <dbReference type="PROSITE" id="PS50011"/>
    </source>
</evidence>
<dbReference type="GO" id="GO:0004674">
    <property type="term" value="F:protein serine/threonine kinase activity"/>
    <property type="evidence" value="ECO:0007669"/>
    <property type="project" value="UniProtKB-KW"/>
</dbReference>
<protein>
    <submittedName>
        <fullName evidence="8">Kinase-like protein</fullName>
    </submittedName>
</protein>
<dbReference type="PROSITE" id="PS50011">
    <property type="entry name" value="PROTEIN_KINASE_DOM"/>
    <property type="match status" value="1"/>
</dbReference>
<evidence type="ECO:0000256" key="3">
    <source>
        <dbReference type="ARBA" id="ARBA00022679"/>
    </source>
</evidence>
<dbReference type="PANTHER" id="PTHR11584:SF369">
    <property type="entry name" value="MITOGEN-ACTIVATED PROTEIN KINASE KINASE KINASE 19-RELATED"/>
    <property type="match status" value="1"/>
</dbReference>
<dbReference type="PANTHER" id="PTHR11584">
    <property type="entry name" value="SERINE/THREONINE PROTEIN KINASE"/>
    <property type="match status" value="1"/>
</dbReference>
<dbReference type="EMBL" id="MU002039">
    <property type="protein sequence ID" value="KAF2791064.1"/>
    <property type="molecule type" value="Genomic_DNA"/>
</dbReference>
<dbReference type="Proteomes" id="UP000799757">
    <property type="component" value="Unassembled WGS sequence"/>
</dbReference>
<feature type="non-terminal residue" evidence="8">
    <location>
        <position position="1"/>
    </location>
</feature>
<evidence type="ECO:0000256" key="4">
    <source>
        <dbReference type="ARBA" id="ARBA00022741"/>
    </source>
</evidence>
<dbReference type="CDD" id="cd00180">
    <property type="entry name" value="PKc"/>
    <property type="match status" value="1"/>
</dbReference>
<sequence>NDFEPYTDSDINKISSLLKHCHIQWSKVPRTYVVLRTIGHLNFLNDLIEAGFSDYWFPVTEPSLPHCLRPSVRTAFVNAQSIVLTKSMDLERGEKGTHCYFQKEELPPFERKRILGQGGFGQVDQVMSQISFKEYARKRVLRSSAFRSRRKEDVKKFITEIEILKRLKHHHVVEFVGSYTDAKYIGLIMSPVAEMDLAAYLARANTSHHHELRTFFGCLASAIEFLHEHKVRHKDVKPHNILVNHGNVLFTDFGLSLDFTDANGSTTVSMVNGMTRRYCAPEVALEEPRNTKSDIWSLGVVFMEMIVVLKSKPTLYMDEFFTTHGTTQPFIRTNLAALPEFIVELEGMGDVADNRALDWTQKMLSEEQQYRPTASSLVASITEGEGIRFCGICCVSSEEDFSDWTEE</sequence>
<dbReference type="PROSITE" id="PS00108">
    <property type="entry name" value="PROTEIN_KINASE_ST"/>
    <property type="match status" value="1"/>
</dbReference>
<dbReference type="Pfam" id="PF00069">
    <property type="entry name" value="Pkinase"/>
    <property type="match status" value="1"/>
</dbReference>
<reference evidence="8" key="1">
    <citation type="journal article" date="2020" name="Stud. Mycol.">
        <title>101 Dothideomycetes genomes: a test case for predicting lifestyles and emergence of pathogens.</title>
        <authorList>
            <person name="Haridas S."/>
            <person name="Albert R."/>
            <person name="Binder M."/>
            <person name="Bloem J."/>
            <person name="Labutti K."/>
            <person name="Salamov A."/>
            <person name="Andreopoulos B."/>
            <person name="Baker S."/>
            <person name="Barry K."/>
            <person name="Bills G."/>
            <person name="Bluhm B."/>
            <person name="Cannon C."/>
            <person name="Castanera R."/>
            <person name="Culley D."/>
            <person name="Daum C."/>
            <person name="Ezra D."/>
            <person name="Gonzalez J."/>
            <person name="Henrissat B."/>
            <person name="Kuo A."/>
            <person name="Liang C."/>
            <person name="Lipzen A."/>
            <person name="Lutzoni F."/>
            <person name="Magnuson J."/>
            <person name="Mondo S."/>
            <person name="Nolan M."/>
            <person name="Ohm R."/>
            <person name="Pangilinan J."/>
            <person name="Park H.-J."/>
            <person name="Ramirez L."/>
            <person name="Alfaro M."/>
            <person name="Sun H."/>
            <person name="Tritt A."/>
            <person name="Yoshinaga Y."/>
            <person name="Zwiers L.-H."/>
            <person name="Turgeon B."/>
            <person name="Goodwin S."/>
            <person name="Spatafora J."/>
            <person name="Crous P."/>
            <person name="Grigoriev I."/>
        </authorList>
    </citation>
    <scope>NUCLEOTIDE SEQUENCE</scope>
    <source>
        <strain evidence="8">CBS 109.77</strain>
    </source>
</reference>
<dbReference type="SUPFAM" id="SSF56112">
    <property type="entry name" value="Protein kinase-like (PK-like)"/>
    <property type="match status" value="1"/>
</dbReference>
<keyword evidence="4" id="KW-0547">Nucleotide-binding</keyword>
<organism evidence="8 9">
    <name type="scientific">Melanomma pulvis-pyrius CBS 109.77</name>
    <dbReference type="NCBI Taxonomy" id="1314802"/>
    <lineage>
        <taxon>Eukaryota</taxon>
        <taxon>Fungi</taxon>
        <taxon>Dikarya</taxon>
        <taxon>Ascomycota</taxon>
        <taxon>Pezizomycotina</taxon>
        <taxon>Dothideomycetes</taxon>
        <taxon>Pleosporomycetidae</taxon>
        <taxon>Pleosporales</taxon>
        <taxon>Melanommataceae</taxon>
        <taxon>Melanomma</taxon>
    </lineage>
</organism>
<name>A0A6A6X4I4_9PLEO</name>
<evidence type="ECO:0000256" key="6">
    <source>
        <dbReference type="ARBA" id="ARBA00022840"/>
    </source>
</evidence>
<dbReference type="GO" id="GO:0005524">
    <property type="term" value="F:ATP binding"/>
    <property type="evidence" value="ECO:0007669"/>
    <property type="project" value="UniProtKB-KW"/>
</dbReference>
<feature type="domain" description="Protein kinase" evidence="7">
    <location>
        <begin position="109"/>
        <end position="389"/>
    </location>
</feature>
<keyword evidence="2" id="KW-0723">Serine/threonine-protein kinase</keyword>
<evidence type="ECO:0000256" key="5">
    <source>
        <dbReference type="ARBA" id="ARBA00022777"/>
    </source>
</evidence>
<gene>
    <name evidence="8" type="ORF">K505DRAFT_249789</name>
</gene>
<dbReference type="Gene3D" id="1.10.510.10">
    <property type="entry name" value="Transferase(Phosphotransferase) domain 1"/>
    <property type="match status" value="1"/>
</dbReference>
<dbReference type="InterPro" id="IPR008271">
    <property type="entry name" value="Ser/Thr_kinase_AS"/>
</dbReference>
<dbReference type="AlphaFoldDB" id="A0A6A6X4I4"/>
<accession>A0A6A6X4I4</accession>
<proteinExistence type="inferred from homology"/>
<comment type="similarity">
    <text evidence="1">Belongs to the protein kinase superfamily. STE Ser/Thr protein kinase family. MAP kinase kinase kinase subfamily.</text>
</comment>
<dbReference type="OrthoDB" id="4062651at2759"/>